<dbReference type="PATRIC" id="fig|442.8.peg.1590"/>
<evidence type="ECO:0000313" key="3">
    <source>
        <dbReference type="Proteomes" id="UP000075655"/>
    </source>
</evidence>
<dbReference type="Proteomes" id="UP000075655">
    <property type="component" value="Unassembled WGS sequence"/>
</dbReference>
<dbReference type="RefSeq" id="WP_062499777.1">
    <property type="nucleotide sequence ID" value="NZ_LHZG01000101.1"/>
</dbReference>
<comment type="caution">
    <text evidence="2">The sequence shown here is derived from an EMBL/GenBank/DDBJ whole genome shotgun (WGS) entry which is preliminary data.</text>
</comment>
<reference evidence="2 3" key="1">
    <citation type="submission" date="2015-06" db="EMBL/GenBank/DDBJ databases">
        <title>Improved classification and identification of acetic acid bacteria using matrix-assisted laser desorption/ionization time-of-flight mass spectrometry; Gluconobacter nephelii and Gluconobacter uchimurae are later heterotypic synonyms of Gluconobacter japonicus and Gluconobacter oxydans, respectively.</title>
        <authorList>
            <person name="Li L."/>
            <person name="Cleenwerck I."/>
            <person name="De Vuyst L."/>
            <person name="Vandamme P."/>
        </authorList>
    </citation>
    <scope>NUCLEOTIDE SEQUENCE [LARGE SCALE GENOMIC DNA]</scope>
    <source>
        <strain evidence="2 3">LMG 1676</strain>
    </source>
</reference>
<evidence type="ECO:0000313" key="2">
    <source>
        <dbReference type="EMBL" id="KXV22229.1"/>
    </source>
</evidence>
<sequence length="215" mass="24501">MSDTETPHSTLLALRDAGREMEEAARLEGMDQYSPFGKWISATRATMDAFAQVAISCATEMQEFRSEARDIIEMAKQEQTTLRDQFIESRQQVEKLGEVAARNVEKQELFRDRELQATLGRIVSGVTSELRKEVFDQLRTEIPTHERQFYKEARWRAYVRMTLAGAMLIGLGFASGYTYDGYAARVGRYCEEHQAFDTKGASWCQIVPPPILPKS</sequence>
<feature type="transmembrane region" description="Helical" evidence="1">
    <location>
        <begin position="157"/>
        <end position="179"/>
    </location>
</feature>
<keyword evidence="1" id="KW-0472">Membrane</keyword>
<organism evidence="2 3">
    <name type="scientific">Gluconobacter oxydans</name>
    <name type="common">Gluconobacter suboxydans</name>
    <dbReference type="NCBI Taxonomy" id="442"/>
    <lineage>
        <taxon>Bacteria</taxon>
        <taxon>Pseudomonadati</taxon>
        <taxon>Pseudomonadota</taxon>
        <taxon>Alphaproteobacteria</taxon>
        <taxon>Acetobacterales</taxon>
        <taxon>Acetobacteraceae</taxon>
        <taxon>Gluconobacter</taxon>
    </lineage>
</organism>
<dbReference type="EMBL" id="LHZG01000101">
    <property type="protein sequence ID" value="KXV22229.1"/>
    <property type="molecule type" value="Genomic_DNA"/>
</dbReference>
<accession>A0A149S689</accession>
<name>A0A149S689_GLUOY</name>
<keyword evidence="1" id="KW-0812">Transmembrane</keyword>
<evidence type="ECO:0000256" key="1">
    <source>
        <dbReference type="SAM" id="Phobius"/>
    </source>
</evidence>
<dbReference type="AlphaFoldDB" id="A0A149S689"/>
<gene>
    <name evidence="2" type="ORF">AD934_01640</name>
</gene>
<proteinExistence type="predicted"/>
<keyword evidence="1" id="KW-1133">Transmembrane helix</keyword>
<protein>
    <submittedName>
        <fullName evidence="2">Uncharacterized protein</fullName>
    </submittedName>
</protein>